<accession>A0ACC2LEJ2</accession>
<name>A0ACC2LEJ2_PERAE</name>
<reference evidence="1 2" key="1">
    <citation type="journal article" date="2022" name="Hortic Res">
        <title>A haplotype resolved chromosomal level avocado genome allows analysis of novel avocado genes.</title>
        <authorList>
            <person name="Nath O."/>
            <person name="Fletcher S.J."/>
            <person name="Hayward A."/>
            <person name="Shaw L.M."/>
            <person name="Masouleh A.K."/>
            <person name="Furtado A."/>
            <person name="Henry R.J."/>
            <person name="Mitter N."/>
        </authorList>
    </citation>
    <scope>NUCLEOTIDE SEQUENCE [LARGE SCALE GENOMIC DNA]</scope>
    <source>
        <strain evidence="2">cv. Hass</strain>
    </source>
</reference>
<evidence type="ECO:0000313" key="1">
    <source>
        <dbReference type="EMBL" id="KAJ8631856.1"/>
    </source>
</evidence>
<protein>
    <submittedName>
        <fullName evidence="1">Uncharacterized protein</fullName>
    </submittedName>
</protein>
<comment type="caution">
    <text evidence="1">The sequence shown here is derived from an EMBL/GenBank/DDBJ whole genome shotgun (WGS) entry which is preliminary data.</text>
</comment>
<dbReference type="Proteomes" id="UP001234297">
    <property type="component" value="Chromosome 7"/>
</dbReference>
<dbReference type="EMBL" id="CM056815">
    <property type="protein sequence ID" value="KAJ8631856.1"/>
    <property type="molecule type" value="Genomic_DNA"/>
</dbReference>
<proteinExistence type="predicted"/>
<sequence>MNLEPPLPPPPRLSSCHLHPDHPVTGFCASCLRERLAGLDPANSSSTLRKPTAAAASSSSSSTAAAALRAIFARGGGGESSSRVRSSSNSKSLLPELRRCKSFSGAKADGVAVCFEPQRKSCDVRVRNTLWSLFHQDDENRAGTSAWGEIEEEGEEHIEEEEEDKETPNGKNANPGFDEVKEDIEEEEEDEDDDDDLGGEIIRALEPEIRPPQPVSAEQEIVEEEEEEEEEEVDAKTMKDHISLDAQMMKNQNQTGNKASAAASEKRDFKEIAGSFWLAASVFSKKLQKWRRKKKRDGRDPSAASARAERPASSSRFFRETQSEVADYGFGRRSCDTDPRFSLDAGRISFDDARYSFDEPRASWDGYLVGRTHPAGLPRMPVMDAVVEDAPALVRRSDNQIPVVEESIIMTSIEEDPNIIPGGSAQTRDYYLDSSSSLRRRQQSLERSGSLRRIGAAAASSACGEAEETKWASNSKVSPESLDYFLAANKFSDSKDSVPNSSSLRDDCSESFESAYREAAALPGEGGGLRKGLRKSRRWIKVWNIWGLIHRRGSSKEDDYDRYSSRGNVVDRSFSESWPELRGEANGLKGDSRGRFGGSRVFRSNSSVSWRNSFSNGTFGAGIKSSSKEADGQSKKRREEFMLERNRKQTKEFAFFCQEHAALVLTLKALSDSTRKQEAPNVGL</sequence>
<organism evidence="1 2">
    <name type="scientific">Persea americana</name>
    <name type="common">Avocado</name>
    <dbReference type="NCBI Taxonomy" id="3435"/>
    <lineage>
        <taxon>Eukaryota</taxon>
        <taxon>Viridiplantae</taxon>
        <taxon>Streptophyta</taxon>
        <taxon>Embryophyta</taxon>
        <taxon>Tracheophyta</taxon>
        <taxon>Spermatophyta</taxon>
        <taxon>Magnoliopsida</taxon>
        <taxon>Magnoliidae</taxon>
        <taxon>Laurales</taxon>
        <taxon>Lauraceae</taxon>
        <taxon>Persea</taxon>
    </lineage>
</organism>
<keyword evidence="2" id="KW-1185">Reference proteome</keyword>
<gene>
    <name evidence="1" type="ORF">MRB53_025179</name>
</gene>
<evidence type="ECO:0000313" key="2">
    <source>
        <dbReference type="Proteomes" id="UP001234297"/>
    </source>
</evidence>